<keyword evidence="2" id="KW-1185">Reference proteome</keyword>
<accession>A0A423PYS9</accession>
<dbReference type="InParanoid" id="A0A423PYS9"/>
<name>A0A423PYS9_9GAMM</name>
<gene>
    <name evidence="1" type="ORF">SAJA_04465</name>
</gene>
<reference evidence="1 2" key="1">
    <citation type="submission" date="2013-10" db="EMBL/GenBank/DDBJ databases">
        <title>Salinisphaera japonica YTM-1 Genome Sequencing.</title>
        <authorList>
            <person name="Lai Q."/>
            <person name="Li C."/>
            <person name="Shao Z."/>
        </authorList>
    </citation>
    <scope>NUCLEOTIDE SEQUENCE [LARGE SCALE GENOMIC DNA]</scope>
    <source>
        <strain evidence="1 2">YTM-1</strain>
    </source>
</reference>
<organism evidence="1 2">
    <name type="scientific">Salinisphaera japonica YTM-1</name>
    <dbReference type="NCBI Taxonomy" id="1209778"/>
    <lineage>
        <taxon>Bacteria</taxon>
        <taxon>Pseudomonadati</taxon>
        <taxon>Pseudomonadota</taxon>
        <taxon>Gammaproteobacteria</taxon>
        <taxon>Salinisphaerales</taxon>
        <taxon>Salinisphaeraceae</taxon>
        <taxon>Salinisphaera</taxon>
    </lineage>
</organism>
<dbReference type="Proteomes" id="UP000285310">
    <property type="component" value="Unassembled WGS sequence"/>
</dbReference>
<proteinExistence type="predicted"/>
<dbReference type="InterPro" id="IPR011990">
    <property type="entry name" value="TPR-like_helical_dom_sf"/>
</dbReference>
<evidence type="ECO:0000313" key="1">
    <source>
        <dbReference type="EMBL" id="ROO30777.1"/>
    </source>
</evidence>
<dbReference type="RefSeq" id="WP_123657440.1">
    <property type="nucleotide sequence ID" value="NZ_AYKG01000010.1"/>
</dbReference>
<dbReference type="Gene3D" id="1.25.40.10">
    <property type="entry name" value="Tetratricopeptide repeat domain"/>
    <property type="match status" value="1"/>
</dbReference>
<evidence type="ECO:0000313" key="2">
    <source>
        <dbReference type="Proteomes" id="UP000285310"/>
    </source>
</evidence>
<comment type="caution">
    <text evidence="1">The sequence shown here is derived from an EMBL/GenBank/DDBJ whole genome shotgun (WGS) entry which is preliminary data.</text>
</comment>
<sequence>MSSKPASKGGQLLETAINYYWSAEVGRANDIQRQRALNTIDKLLGSVPGDPEGLMARGIFMCADDDISAIRTIEDAVARLPYEPAARLNLITALMHFGFLDRALSQARHVWDMSEKSSHLLERLIRYSLMSGQIAAASALIDQWERMFPDRDMSESVLDQRDIIQLALDDHPRAEPEAIGDAIALATQLGRDHGYAPRISQFEMLRDESATWLRVSISVKTDAESLVDLDEELIDRLAHTDLSQRLAGTLVIEFCDQRSAPIEVVAA</sequence>
<protein>
    <submittedName>
        <fullName evidence="1">Uncharacterized protein</fullName>
    </submittedName>
</protein>
<dbReference type="AlphaFoldDB" id="A0A423PYS9"/>
<dbReference type="SUPFAM" id="SSF48452">
    <property type="entry name" value="TPR-like"/>
    <property type="match status" value="1"/>
</dbReference>
<dbReference type="EMBL" id="AYKG01000010">
    <property type="protein sequence ID" value="ROO30777.1"/>
    <property type="molecule type" value="Genomic_DNA"/>
</dbReference>
<dbReference type="OrthoDB" id="9766687at2"/>